<feature type="region of interest" description="Disordered" evidence="2">
    <location>
        <begin position="357"/>
        <end position="559"/>
    </location>
</feature>
<feature type="compositionally biased region" description="Polar residues" evidence="2">
    <location>
        <begin position="849"/>
        <end position="868"/>
    </location>
</feature>
<evidence type="ECO:0000259" key="3">
    <source>
        <dbReference type="Pfam" id="PF12731"/>
    </source>
</evidence>
<comment type="caution">
    <text evidence="4">The sequence shown here is derived from an EMBL/GenBank/DDBJ whole genome shotgun (WGS) entry which is preliminary data.</text>
</comment>
<feature type="domain" description="Mating-type protein A-alpha/beta 1 N-terminal" evidence="3">
    <location>
        <begin position="8"/>
        <end position="93"/>
    </location>
</feature>
<evidence type="ECO:0000313" key="5">
    <source>
        <dbReference type="Proteomes" id="UP000320762"/>
    </source>
</evidence>
<keyword evidence="1" id="KW-0175">Coiled coil</keyword>
<dbReference type="Gene3D" id="1.10.10.60">
    <property type="entry name" value="Homeodomain-like"/>
    <property type="match status" value="1"/>
</dbReference>
<dbReference type="OrthoDB" id="250329at2759"/>
<feature type="compositionally biased region" description="Acidic residues" evidence="2">
    <location>
        <begin position="399"/>
        <end position="418"/>
    </location>
</feature>
<dbReference type="AlphaFoldDB" id="A0A550CMV6"/>
<dbReference type="STRING" id="97359.A0A550CMV6"/>
<evidence type="ECO:0000313" key="4">
    <source>
        <dbReference type="EMBL" id="TRM66099.1"/>
    </source>
</evidence>
<gene>
    <name evidence="4" type="ORF">BD626DRAFT_486727</name>
</gene>
<evidence type="ECO:0000256" key="2">
    <source>
        <dbReference type="SAM" id="MobiDB-lite"/>
    </source>
</evidence>
<feature type="coiled-coil region" evidence="1">
    <location>
        <begin position="927"/>
        <end position="957"/>
    </location>
</feature>
<dbReference type="Pfam" id="PF12731">
    <property type="entry name" value="Mating_N"/>
    <property type="match status" value="1"/>
</dbReference>
<protein>
    <recommendedName>
        <fullName evidence="3">Mating-type protein A-alpha/beta 1 N-terminal domain-containing protein</fullName>
    </recommendedName>
</protein>
<organism evidence="4 5">
    <name type="scientific">Schizophyllum amplum</name>
    <dbReference type="NCBI Taxonomy" id="97359"/>
    <lineage>
        <taxon>Eukaryota</taxon>
        <taxon>Fungi</taxon>
        <taxon>Dikarya</taxon>
        <taxon>Basidiomycota</taxon>
        <taxon>Agaricomycotina</taxon>
        <taxon>Agaricomycetes</taxon>
        <taxon>Agaricomycetidae</taxon>
        <taxon>Agaricales</taxon>
        <taxon>Schizophyllaceae</taxon>
        <taxon>Schizophyllum</taxon>
    </lineage>
</organism>
<feature type="compositionally biased region" description="Basic and acidic residues" evidence="2">
    <location>
        <begin position="370"/>
        <end position="383"/>
    </location>
</feature>
<proteinExistence type="predicted"/>
<feature type="compositionally biased region" description="Low complexity" evidence="2">
    <location>
        <begin position="525"/>
        <end position="537"/>
    </location>
</feature>
<sequence>MASSCPPTSPMATSEAAICEQLVAAEADFLDALTKDDVAVTSFRTRWALLRATVEGNPSLDSSTYALLHSTSCSIASLAEAMISQDEENRTIEGIFLDELAHEFLATETHADKDASVLPVLPYIGSCYTWLLNNLHNPYPSRIIKERLLRAALGDAQRTKASGFLSPPPSPKRSITPLPSDTVTLDDIDNWFIAARARIGWSELRDAKFDGSRSLMLQAARLMWCSQEERDFMTGCVSQREANDRRVKTEEVMPHLRSPYESVSHDFVPVAPTTDTEPTFMQSGTALAPDVELAFTVLEETAKELYAHRMDPTELVGTLKSSATDRRQVDQPTLADVDQLGSTSFKAALAEAVAAKRRDARRDQRRVKKIKTEVQRRAAERRCYPSPEPSSAEDSQSSSEDDIDGSDAEESDVDEDGLPSELLSPFTSLFPPSTTTESLLTDDEGNDSEASDESESEDEEGEDETEDEFSDEDDSDDSDGDEEDWEPPAPLAGSKRQREDIADEVPAEKKQRTWVPYMQLPSPAPESRSCSPCSPVRPTREGSPPETTFIPAKKSSRRADVVRLTPPPAPVHLGADGVPLGTVRGRIQRPHHAGQSYVHLHLPFTQLSNPPKPRLQGLRVSGDPTPWVNWDLSGGQSNMHQARSSGTSGSMQDASESPTTSSPSPTTTLSRSSSTSSLSSQRSVSSASSDPNVSDMCSIFSTATDETCLTEPYENVRDCSTKVATEPIVDDVPAPVNSSAFDPSLFDPHVWSNYDLNACFDGHFQDQQCHSATTFVPNRLQVHAVTAKAVKHYGKPACSPTRLAHSLAAPVVSYQQAVGTLASPSRATFDRAQIAATLAKGTKAGEVLRNSSNPSKAQRRSTSPNTATEPVVLASPSDLVHSVLSSGLVPVAEGQPMESVEVSKKASNYLRRRTSKSAAQSVFDDSADAVHARLAEIEQQAVRLEEERKELKKLASSGRAGG</sequence>
<reference evidence="4 5" key="1">
    <citation type="journal article" date="2019" name="New Phytol.">
        <title>Comparative genomics reveals unique wood-decay strategies and fruiting body development in the Schizophyllaceae.</title>
        <authorList>
            <person name="Almasi E."/>
            <person name="Sahu N."/>
            <person name="Krizsan K."/>
            <person name="Balint B."/>
            <person name="Kovacs G.M."/>
            <person name="Kiss B."/>
            <person name="Cseklye J."/>
            <person name="Drula E."/>
            <person name="Henrissat B."/>
            <person name="Nagy I."/>
            <person name="Chovatia M."/>
            <person name="Adam C."/>
            <person name="LaButti K."/>
            <person name="Lipzen A."/>
            <person name="Riley R."/>
            <person name="Grigoriev I.V."/>
            <person name="Nagy L.G."/>
        </authorList>
    </citation>
    <scope>NUCLEOTIDE SEQUENCE [LARGE SCALE GENOMIC DNA]</scope>
    <source>
        <strain evidence="4 5">NL-1724</strain>
    </source>
</reference>
<dbReference type="Proteomes" id="UP000320762">
    <property type="component" value="Unassembled WGS sequence"/>
</dbReference>
<keyword evidence="5" id="KW-1185">Reference proteome</keyword>
<evidence type="ECO:0000256" key="1">
    <source>
        <dbReference type="SAM" id="Coils"/>
    </source>
</evidence>
<feature type="region of interest" description="Disordered" evidence="2">
    <location>
        <begin position="160"/>
        <end position="179"/>
    </location>
</feature>
<dbReference type="EMBL" id="VDMD01000004">
    <property type="protein sequence ID" value="TRM66099.1"/>
    <property type="molecule type" value="Genomic_DNA"/>
</dbReference>
<feature type="compositionally biased region" description="Acidic residues" evidence="2">
    <location>
        <begin position="440"/>
        <end position="486"/>
    </location>
</feature>
<accession>A0A550CMV6</accession>
<name>A0A550CMV6_9AGAR</name>
<dbReference type="InterPro" id="IPR024333">
    <property type="entry name" value="Mating-type_A-alpha/beta_1_N"/>
</dbReference>
<feature type="compositionally biased region" description="Basic and acidic residues" evidence="2">
    <location>
        <begin position="496"/>
        <end position="511"/>
    </location>
</feature>
<feature type="region of interest" description="Disordered" evidence="2">
    <location>
        <begin position="605"/>
        <end position="692"/>
    </location>
</feature>
<feature type="compositionally biased region" description="Polar residues" evidence="2">
    <location>
        <begin position="634"/>
        <end position="654"/>
    </location>
</feature>
<feature type="region of interest" description="Disordered" evidence="2">
    <location>
        <begin position="845"/>
        <end position="869"/>
    </location>
</feature>
<feature type="compositionally biased region" description="Low complexity" evidence="2">
    <location>
        <begin position="655"/>
        <end position="692"/>
    </location>
</feature>
<feature type="compositionally biased region" description="Low complexity" evidence="2">
    <location>
        <begin position="419"/>
        <end position="439"/>
    </location>
</feature>
<feature type="compositionally biased region" description="Low complexity" evidence="2">
    <location>
        <begin position="389"/>
        <end position="398"/>
    </location>
</feature>